<dbReference type="AlphaFoldDB" id="A0A0M6W8C1"/>
<dbReference type="PANTHER" id="PTHR18895">
    <property type="entry name" value="HEMK METHYLTRANSFERASE"/>
    <property type="match status" value="1"/>
</dbReference>
<feature type="binding site" evidence="5">
    <location>
        <begin position="117"/>
        <end position="121"/>
    </location>
    <ligand>
        <name>S-adenosyl-L-methionine</name>
        <dbReference type="ChEBI" id="CHEBI:59789"/>
    </ligand>
</feature>
<dbReference type="Gene3D" id="3.40.50.150">
    <property type="entry name" value="Vaccinia Virus protein VP39"/>
    <property type="match status" value="1"/>
</dbReference>
<keyword evidence="2 5" id="KW-0808">Transferase</keyword>
<dbReference type="FunFam" id="3.40.50.150:FF:000053">
    <property type="entry name" value="Release factor glutamine methyltransferase"/>
    <property type="match status" value="1"/>
</dbReference>
<dbReference type="Gene3D" id="1.10.8.10">
    <property type="entry name" value="DNA helicase RuvA subunit, C-terminal domain"/>
    <property type="match status" value="1"/>
</dbReference>
<keyword evidence="9" id="KW-1185">Reference proteome</keyword>
<keyword evidence="3 5" id="KW-0949">S-adenosyl-L-methionine</keyword>
<dbReference type="NCBIfam" id="TIGR00536">
    <property type="entry name" value="hemK_fam"/>
    <property type="match status" value="1"/>
</dbReference>
<proteinExistence type="inferred from homology"/>
<evidence type="ECO:0000313" key="8">
    <source>
        <dbReference type="EMBL" id="CRK85662.1"/>
    </source>
</evidence>
<evidence type="ECO:0000313" key="9">
    <source>
        <dbReference type="Proteomes" id="UP000242301"/>
    </source>
</evidence>
<dbReference type="InterPro" id="IPR002052">
    <property type="entry name" value="DNA_methylase_N6_adenine_CS"/>
</dbReference>
<gene>
    <name evidence="5 8" type="primary">prmC</name>
    <name evidence="8" type="ORF">SOFFGTOCOR_0227</name>
</gene>
<evidence type="ECO:0000256" key="2">
    <source>
        <dbReference type="ARBA" id="ARBA00022679"/>
    </source>
</evidence>
<name>A0A0M6W8C1_9GAMM</name>
<comment type="function">
    <text evidence="5">Methylates the class 1 translation termination release factors RF1/PrfA and RF2/PrfB on the glutamine residue of the universally conserved GGQ motif.</text>
</comment>
<dbReference type="PROSITE" id="PS00092">
    <property type="entry name" value="N6_MTASE"/>
    <property type="match status" value="1"/>
</dbReference>
<keyword evidence="1 5" id="KW-0489">Methyltransferase</keyword>
<dbReference type="InterPro" id="IPR007848">
    <property type="entry name" value="Small_mtfrase_dom"/>
</dbReference>
<sequence length="277" mass="32211">MNYKDWIRKAIIRLSFTKNAKQEAEILLEYITGHNQAYIFAFSENELTGFELEKLEFLLQRREKGEPIAYIIGECEFWSMPIYVTPATIIPRPDTECLVEQALLRLPKQKHRLLDLGTGTGVIALAIASESKKSFVVGVDINYEAVSLARQNQYRLNIFNVYFMQSDWFNSLLIQQFDIIVSNPPYIEEDNIHLYKGDLRFEPLSALVAKNNGLSNIEYIIKISKQYLKNQGWLILEHGWKQGLEVCNLFKMYGYINIKTCIDYSNRDRVSLAQLYI</sequence>
<dbReference type="Proteomes" id="UP000242301">
    <property type="component" value="Unassembled WGS sequence"/>
</dbReference>
<dbReference type="EC" id="2.1.1.297" evidence="5"/>
<evidence type="ECO:0000256" key="3">
    <source>
        <dbReference type="ARBA" id="ARBA00022691"/>
    </source>
</evidence>
<protein>
    <recommendedName>
        <fullName evidence="5">Release factor glutamine methyltransferase</fullName>
        <shortName evidence="5">RF MTase</shortName>
        <ecNumber evidence="5">2.1.1.297</ecNumber>
    </recommendedName>
    <alternativeName>
        <fullName evidence="5">N5-glutamine methyltransferase PrmC</fullName>
    </alternativeName>
    <alternativeName>
        <fullName evidence="5">Protein-(glutamine-N5) MTase PrmC</fullName>
    </alternativeName>
    <alternativeName>
        <fullName evidence="5">Protein-glutamine N-methyltransferase PrmC</fullName>
    </alternativeName>
</protein>
<feature type="binding site" evidence="5">
    <location>
        <position position="183"/>
    </location>
    <ligand>
        <name>S-adenosyl-L-methionine</name>
        <dbReference type="ChEBI" id="CHEBI:59789"/>
    </ligand>
</feature>
<dbReference type="FunFam" id="1.10.8.10:FF:000032">
    <property type="entry name" value="Release factor glutamine methyltransferase"/>
    <property type="match status" value="1"/>
</dbReference>
<dbReference type="Pfam" id="PF17827">
    <property type="entry name" value="PrmC_N"/>
    <property type="match status" value="1"/>
</dbReference>
<dbReference type="NCBIfam" id="TIGR03534">
    <property type="entry name" value="RF_mod_PrmC"/>
    <property type="match status" value="1"/>
</dbReference>
<dbReference type="Pfam" id="PF05175">
    <property type="entry name" value="MTS"/>
    <property type="match status" value="1"/>
</dbReference>
<accession>A0A0M6W8C1</accession>
<organism evidence="8 9">
    <name type="scientific">Candidatus Providencia siddallii</name>
    <dbReference type="NCBI Taxonomy" id="1715285"/>
    <lineage>
        <taxon>Bacteria</taxon>
        <taxon>Pseudomonadati</taxon>
        <taxon>Pseudomonadota</taxon>
        <taxon>Gammaproteobacteria</taxon>
        <taxon>Enterobacterales</taxon>
        <taxon>Morganellaceae</taxon>
        <taxon>Providencia</taxon>
    </lineage>
</organism>
<evidence type="ECO:0000256" key="4">
    <source>
        <dbReference type="ARBA" id="ARBA00048391"/>
    </source>
</evidence>
<dbReference type="CDD" id="cd02440">
    <property type="entry name" value="AdoMet_MTases"/>
    <property type="match status" value="1"/>
</dbReference>
<feature type="domain" description="Methyltransferase small" evidence="6">
    <location>
        <begin position="105"/>
        <end position="191"/>
    </location>
</feature>
<feature type="binding site" evidence="5">
    <location>
        <position position="140"/>
    </location>
    <ligand>
        <name>S-adenosyl-L-methionine</name>
        <dbReference type="ChEBI" id="CHEBI:59789"/>
    </ligand>
</feature>
<dbReference type="GO" id="GO:0032259">
    <property type="term" value="P:methylation"/>
    <property type="evidence" value="ECO:0007669"/>
    <property type="project" value="UniProtKB-KW"/>
</dbReference>
<comment type="catalytic activity">
    <reaction evidence="4 5">
        <text>L-glutaminyl-[peptide chain release factor] + S-adenosyl-L-methionine = N(5)-methyl-L-glutaminyl-[peptide chain release factor] + S-adenosyl-L-homocysteine + H(+)</text>
        <dbReference type="Rhea" id="RHEA:42896"/>
        <dbReference type="Rhea" id="RHEA-COMP:10271"/>
        <dbReference type="Rhea" id="RHEA-COMP:10272"/>
        <dbReference type="ChEBI" id="CHEBI:15378"/>
        <dbReference type="ChEBI" id="CHEBI:30011"/>
        <dbReference type="ChEBI" id="CHEBI:57856"/>
        <dbReference type="ChEBI" id="CHEBI:59789"/>
        <dbReference type="ChEBI" id="CHEBI:61891"/>
        <dbReference type="EC" id="2.1.1.297"/>
    </reaction>
</comment>
<dbReference type="GO" id="GO:0003676">
    <property type="term" value="F:nucleic acid binding"/>
    <property type="evidence" value="ECO:0007669"/>
    <property type="project" value="InterPro"/>
</dbReference>
<comment type="similarity">
    <text evidence="5">Belongs to the protein N5-glutamine methyltransferase family. PrmC subfamily.</text>
</comment>
<dbReference type="InterPro" id="IPR019874">
    <property type="entry name" value="RF_methyltr_PrmC"/>
</dbReference>
<dbReference type="EMBL" id="CVRF01000002">
    <property type="protein sequence ID" value="CRK85662.1"/>
    <property type="molecule type" value="Genomic_DNA"/>
</dbReference>
<feature type="binding site" evidence="5">
    <location>
        <begin position="183"/>
        <end position="186"/>
    </location>
    <ligand>
        <name>substrate</name>
    </ligand>
</feature>
<evidence type="ECO:0000259" key="6">
    <source>
        <dbReference type="Pfam" id="PF05175"/>
    </source>
</evidence>
<dbReference type="InterPro" id="IPR050320">
    <property type="entry name" value="N5-glutamine_MTase"/>
</dbReference>
<dbReference type="InterPro" id="IPR029063">
    <property type="entry name" value="SAM-dependent_MTases_sf"/>
</dbReference>
<feature type="binding site" evidence="5">
    <location>
        <position position="168"/>
    </location>
    <ligand>
        <name>S-adenosyl-L-methionine</name>
        <dbReference type="ChEBI" id="CHEBI:59789"/>
    </ligand>
</feature>
<evidence type="ECO:0000256" key="5">
    <source>
        <dbReference type="HAMAP-Rule" id="MF_02126"/>
    </source>
</evidence>
<dbReference type="SUPFAM" id="SSF53335">
    <property type="entry name" value="S-adenosyl-L-methionine-dependent methyltransferases"/>
    <property type="match status" value="1"/>
</dbReference>
<dbReference type="PANTHER" id="PTHR18895:SF74">
    <property type="entry name" value="MTRF1L RELEASE FACTOR GLUTAMINE METHYLTRANSFERASE"/>
    <property type="match status" value="1"/>
</dbReference>
<dbReference type="InterPro" id="IPR004556">
    <property type="entry name" value="HemK-like"/>
</dbReference>
<evidence type="ECO:0000256" key="1">
    <source>
        <dbReference type="ARBA" id="ARBA00022603"/>
    </source>
</evidence>
<dbReference type="STRING" id="1715285.SOFFGTOCOR_0227"/>
<feature type="domain" description="Release factor glutamine methyltransferase N-terminal" evidence="7">
    <location>
        <begin position="5"/>
        <end position="73"/>
    </location>
</feature>
<dbReference type="HAMAP" id="MF_02126">
    <property type="entry name" value="RF_methyltr_PrmC"/>
    <property type="match status" value="1"/>
</dbReference>
<dbReference type="InterPro" id="IPR040758">
    <property type="entry name" value="PrmC_N"/>
</dbReference>
<dbReference type="GO" id="GO:0102559">
    <property type="term" value="F:peptide chain release factor N(5)-glutamine methyltransferase activity"/>
    <property type="evidence" value="ECO:0007669"/>
    <property type="project" value="UniProtKB-EC"/>
</dbReference>
<evidence type="ECO:0000259" key="7">
    <source>
        <dbReference type="Pfam" id="PF17827"/>
    </source>
</evidence>
<reference evidence="9" key="1">
    <citation type="submission" date="2015-05" db="EMBL/GenBank/DDBJ databases">
        <authorList>
            <person name="Manzano-Marin A."/>
        </authorList>
    </citation>
    <scope>NUCLEOTIDE SEQUENCE [LARGE SCALE GENOMIC DNA]</scope>
    <source>
        <strain evidence="9">officinalis</strain>
    </source>
</reference>